<sequence length="464" mass="53749">MSTTLDILPKDFVARMQAQLGDTFEDFAASISKEEQPTTLRTNPLKKFTIPETWKKIPWCKNGYYLPERPEFVKDPHIFAGAYYVQEASSMFLQHALEQTADLTAPLRVLDLCAAPGGKSTLVNSLLNENSYLISNELVRKRLNALSENIVRWGAPNILATNNNPQDFEDLKEFFDIAVIDAPCSGEGMFRKDYKARAQWSEHLVKSCAHTQRSILTSIADTVKPGGLLVYSTCTFSMDENEKNVQWLMENYPFQSVRIPIDASWQIEETQFQAEQYGYRFYFHQTEGEGFFLSCLRKEEHGFKPPKIKLSKKKKQAEKFKPFPKKYLNHLKKWVKDSEKHFYVMQGDQLWALPPFLQEDFKLLQHKLNIELAGIEVGKFKNEKLIPSHHLAMSPLGHEDLPSVELDYEQAISYLRRAEFSLDTSGKQGWFQVSYQGNTLGWIKVLSNRINNYYPMDWRIRKEI</sequence>
<dbReference type="PRINTS" id="PR02008">
    <property type="entry name" value="RCMTFAMILY"/>
</dbReference>
<evidence type="ECO:0000256" key="3">
    <source>
        <dbReference type="ARBA" id="ARBA00022679"/>
    </source>
</evidence>
<dbReference type="Gene3D" id="3.40.50.150">
    <property type="entry name" value="Vaccinia Virus protein VP39"/>
    <property type="match status" value="1"/>
</dbReference>
<feature type="active site" description="Nucleophile" evidence="6">
    <location>
        <position position="234"/>
    </location>
</feature>
<comment type="caution">
    <text evidence="6">Lacks conserved residue(s) required for the propagation of feature annotation.</text>
</comment>
<dbReference type="AlphaFoldDB" id="A0AAW9S2K4"/>
<organism evidence="8 9">
    <name type="scientific">Rapidithrix thailandica</name>
    <dbReference type="NCBI Taxonomy" id="413964"/>
    <lineage>
        <taxon>Bacteria</taxon>
        <taxon>Pseudomonadati</taxon>
        <taxon>Bacteroidota</taxon>
        <taxon>Cytophagia</taxon>
        <taxon>Cytophagales</taxon>
        <taxon>Flammeovirgaceae</taxon>
        <taxon>Rapidithrix</taxon>
    </lineage>
</organism>
<dbReference type="InterPro" id="IPR023267">
    <property type="entry name" value="RCMT"/>
</dbReference>
<dbReference type="PROSITE" id="PS51686">
    <property type="entry name" value="SAM_MT_RSMB_NOP"/>
    <property type="match status" value="1"/>
</dbReference>
<feature type="domain" description="SAM-dependent MTase RsmB/NOP-type" evidence="7">
    <location>
        <begin position="12"/>
        <end position="299"/>
    </location>
</feature>
<dbReference type="GO" id="GO:0001510">
    <property type="term" value="P:RNA methylation"/>
    <property type="evidence" value="ECO:0007669"/>
    <property type="project" value="InterPro"/>
</dbReference>
<name>A0AAW9S2K4_9BACT</name>
<evidence type="ECO:0000256" key="1">
    <source>
        <dbReference type="ARBA" id="ARBA00022490"/>
    </source>
</evidence>
<evidence type="ECO:0000313" key="8">
    <source>
        <dbReference type="EMBL" id="MEN7546604.1"/>
    </source>
</evidence>
<dbReference type="RefSeq" id="WP_346819388.1">
    <property type="nucleotide sequence ID" value="NZ_JBDKWZ010000001.1"/>
</dbReference>
<dbReference type="Pfam" id="PF01189">
    <property type="entry name" value="Methyltr_RsmB-F"/>
    <property type="match status" value="1"/>
</dbReference>
<dbReference type="Pfam" id="PF13636">
    <property type="entry name" value="Methyltranf_PUA"/>
    <property type="match status" value="1"/>
</dbReference>
<keyword evidence="9" id="KW-1185">Reference proteome</keyword>
<dbReference type="InterPro" id="IPR029063">
    <property type="entry name" value="SAM-dependent_MTases_sf"/>
</dbReference>
<accession>A0AAW9S2K4</accession>
<evidence type="ECO:0000256" key="2">
    <source>
        <dbReference type="ARBA" id="ARBA00022603"/>
    </source>
</evidence>
<feature type="binding site" evidence="6">
    <location>
        <position position="137"/>
    </location>
    <ligand>
        <name>S-adenosyl-L-methionine</name>
        <dbReference type="ChEBI" id="CHEBI:59789"/>
    </ligand>
</feature>
<dbReference type="InterPro" id="IPR031341">
    <property type="entry name" value="Methyltr_RsmF_N"/>
</dbReference>
<dbReference type="Gene3D" id="3.30.70.1170">
    <property type="entry name" value="Sun protein, domain 3"/>
    <property type="match status" value="1"/>
</dbReference>
<feature type="binding site" evidence="6">
    <location>
        <begin position="113"/>
        <end position="119"/>
    </location>
    <ligand>
        <name>S-adenosyl-L-methionine</name>
        <dbReference type="ChEBI" id="CHEBI:59789"/>
    </ligand>
</feature>
<keyword evidence="2 6" id="KW-0489">Methyltransferase</keyword>
<reference evidence="8 9" key="1">
    <citation type="submission" date="2024-04" db="EMBL/GenBank/DDBJ databases">
        <title>Novel genus in family Flammeovirgaceae.</title>
        <authorList>
            <person name="Nguyen T.H."/>
            <person name="Vuong T.Q."/>
            <person name="Le H."/>
            <person name="Kim S.-G."/>
        </authorList>
    </citation>
    <scope>NUCLEOTIDE SEQUENCE [LARGE SCALE GENOMIC DNA]</scope>
    <source>
        <strain evidence="8 9">JCM 23209</strain>
    </source>
</reference>
<comment type="caution">
    <text evidence="8">The sequence shown here is derived from an EMBL/GenBank/DDBJ whole genome shotgun (WGS) entry which is preliminary data.</text>
</comment>
<comment type="similarity">
    <text evidence="6">Belongs to the class I-like SAM-binding methyltransferase superfamily. RsmB/NOP family.</text>
</comment>
<dbReference type="CDD" id="cd02440">
    <property type="entry name" value="AdoMet_MTases"/>
    <property type="match status" value="1"/>
</dbReference>
<dbReference type="Pfam" id="PF17125">
    <property type="entry name" value="Methyltr_RsmF_N"/>
    <property type="match status" value="1"/>
</dbReference>
<dbReference type="Gene3D" id="2.30.130.60">
    <property type="match status" value="1"/>
</dbReference>
<dbReference type="InterPro" id="IPR049560">
    <property type="entry name" value="MeTrfase_RsmB-F_NOP2_cat"/>
</dbReference>
<dbReference type="EMBL" id="JBDKWZ010000001">
    <property type="protein sequence ID" value="MEN7546604.1"/>
    <property type="molecule type" value="Genomic_DNA"/>
</dbReference>
<keyword evidence="4 6" id="KW-0949">S-adenosyl-L-methionine</keyword>
<keyword evidence="1" id="KW-0963">Cytoplasm</keyword>
<dbReference type="GO" id="GO:0003723">
    <property type="term" value="F:RNA binding"/>
    <property type="evidence" value="ECO:0007669"/>
    <property type="project" value="UniProtKB-UniRule"/>
</dbReference>
<evidence type="ECO:0000256" key="5">
    <source>
        <dbReference type="ARBA" id="ARBA00022884"/>
    </source>
</evidence>
<feature type="binding site" evidence="6">
    <location>
        <position position="181"/>
    </location>
    <ligand>
        <name>S-adenosyl-L-methionine</name>
        <dbReference type="ChEBI" id="CHEBI:59789"/>
    </ligand>
</feature>
<dbReference type="GO" id="GO:0008173">
    <property type="term" value="F:RNA methyltransferase activity"/>
    <property type="evidence" value="ECO:0007669"/>
    <property type="project" value="InterPro"/>
</dbReference>
<dbReference type="Proteomes" id="UP001403385">
    <property type="component" value="Unassembled WGS sequence"/>
</dbReference>
<dbReference type="InterPro" id="IPR027391">
    <property type="entry name" value="Nol1_Nop2_Fmu_2"/>
</dbReference>
<dbReference type="PANTHER" id="PTHR22807">
    <property type="entry name" value="NOP2 YEAST -RELATED NOL1/NOP2/FMU SUN DOMAIN-CONTAINING"/>
    <property type="match status" value="1"/>
</dbReference>
<evidence type="ECO:0000256" key="6">
    <source>
        <dbReference type="PROSITE-ProRule" id="PRU01023"/>
    </source>
</evidence>
<evidence type="ECO:0000313" key="9">
    <source>
        <dbReference type="Proteomes" id="UP001403385"/>
    </source>
</evidence>
<proteinExistence type="inferred from homology"/>
<evidence type="ECO:0000259" key="7">
    <source>
        <dbReference type="PROSITE" id="PS51686"/>
    </source>
</evidence>
<dbReference type="InterPro" id="IPR001678">
    <property type="entry name" value="MeTrfase_RsmB-F_NOP2_dom"/>
</dbReference>
<dbReference type="PANTHER" id="PTHR22807:SF30">
    <property type="entry name" value="28S RRNA (CYTOSINE(4447)-C(5))-METHYLTRANSFERASE-RELATED"/>
    <property type="match status" value="1"/>
</dbReference>
<gene>
    <name evidence="8" type="ORF">AAG747_01715</name>
</gene>
<evidence type="ECO:0000256" key="4">
    <source>
        <dbReference type="ARBA" id="ARBA00022691"/>
    </source>
</evidence>
<protein>
    <submittedName>
        <fullName evidence="8">rRNA methyltransferase</fullName>
    </submittedName>
</protein>
<dbReference type="SUPFAM" id="SSF53335">
    <property type="entry name" value="S-adenosyl-L-methionine-dependent methyltransferases"/>
    <property type="match status" value="1"/>
</dbReference>
<keyword evidence="5 6" id="KW-0694">RNA-binding</keyword>
<keyword evidence="3 6" id="KW-0808">Transferase</keyword>